<evidence type="ECO:0000256" key="1">
    <source>
        <dbReference type="SAM" id="Phobius"/>
    </source>
</evidence>
<feature type="transmembrane region" description="Helical" evidence="1">
    <location>
        <begin position="384"/>
        <end position="403"/>
    </location>
</feature>
<dbReference type="AlphaFoldDB" id="A0A6G0WET7"/>
<comment type="caution">
    <text evidence="2">The sequence shown here is derived from an EMBL/GenBank/DDBJ whole genome shotgun (WGS) entry which is preliminary data.</text>
</comment>
<keyword evidence="1" id="KW-0472">Membrane</keyword>
<accession>A0A6G0WET7</accession>
<evidence type="ECO:0000313" key="2">
    <source>
        <dbReference type="EMBL" id="KAF0725209.1"/>
    </source>
</evidence>
<proteinExistence type="predicted"/>
<feature type="transmembrane region" description="Helical" evidence="1">
    <location>
        <begin position="446"/>
        <end position="465"/>
    </location>
</feature>
<dbReference type="VEuPathDB" id="FungiDB:AeMF1_019231"/>
<keyword evidence="3" id="KW-1185">Reference proteome</keyword>
<dbReference type="EMBL" id="VJMJ01000248">
    <property type="protein sequence ID" value="KAF0725209.1"/>
    <property type="molecule type" value="Genomic_DNA"/>
</dbReference>
<reference evidence="2 3" key="1">
    <citation type="submission" date="2019-07" db="EMBL/GenBank/DDBJ databases">
        <title>Genomics analysis of Aphanomyces spp. identifies a new class of oomycete effector associated with host adaptation.</title>
        <authorList>
            <person name="Gaulin E."/>
        </authorList>
    </citation>
    <scope>NUCLEOTIDE SEQUENCE [LARGE SCALE GENOMIC DNA]</scope>
    <source>
        <strain evidence="2 3">ATCC 201684</strain>
    </source>
</reference>
<evidence type="ECO:0000313" key="3">
    <source>
        <dbReference type="Proteomes" id="UP000481153"/>
    </source>
</evidence>
<dbReference type="Proteomes" id="UP000481153">
    <property type="component" value="Unassembled WGS sequence"/>
</dbReference>
<sequence length="614" mass="68144">MYSGRNLLLDGRHRARAASRIVINLVSLNSVVGITAFIVIMVSLGIVSNDEIDVDGINHTIETDGQTCRLNSLGFAPQTCPSADPAWTAVGQILATQWQPSSASLLVTTCIQRRTKSRQVALVLLADYARFPPCQPFNSSTADIFGTAMLETTVRDEFPNGAYMLTLLADANPSIVDDSLRSSDPKTFPLQQFLIATNGSSWMDSVGVNSMQYSIPLGNRYKVSFWTSPIALDVTNRHNSTVSGWSIGQTAKRTVVWTWKYAHQVDNASELLAIQVVGTFLPWFILSGDVVLTIQGLRGFLHHKPVMTYDLSAGLERRKFVILSWFIATMTTWIYPDVLRGSDGSNWGLWFISAVFVGASYICVVYFILFIVQRIPSPFSHVMTFPSIALMNGNLLVVVPVWLSQVSTLKTNFRDAPIALGLTISGQVQPSGAFRHGGKLESVMRFMAPLTVASIASCIFVLLVVDQVRRKRRCNVFLMNLAWTRTNCCLLSCGMPNWITGLPLDEERMVKIGNKIYCKPSTVVTLGYAVFTPRRPLVSSSQKAAQRTNSVDDLPLTLVSVYQVVPLLCSINTWLPKWLRPKIFGEIRKHEFTPAKDQHMDTNQYSHSRGTCVN</sequence>
<keyword evidence="1" id="KW-1133">Transmembrane helix</keyword>
<feature type="transmembrane region" description="Helical" evidence="1">
    <location>
        <begin position="280"/>
        <end position="300"/>
    </location>
</feature>
<feature type="transmembrane region" description="Helical" evidence="1">
    <location>
        <begin position="348"/>
        <end position="372"/>
    </location>
</feature>
<name>A0A6G0WET7_9STRA</name>
<gene>
    <name evidence="2" type="ORF">Ae201684_016294</name>
</gene>
<feature type="transmembrane region" description="Helical" evidence="1">
    <location>
        <begin position="21"/>
        <end position="47"/>
    </location>
</feature>
<organism evidence="2 3">
    <name type="scientific">Aphanomyces euteiches</name>
    <dbReference type="NCBI Taxonomy" id="100861"/>
    <lineage>
        <taxon>Eukaryota</taxon>
        <taxon>Sar</taxon>
        <taxon>Stramenopiles</taxon>
        <taxon>Oomycota</taxon>
        <taxon>Saprolegniomycetes</taxon>
        <taxon>Saprolegniales</taxon>
        <taxon>Verrucalvaceae</taxon>
        <taxon>Aphanomyces</taxon>
    </lineage>
</organism>
<protein>
    <submittedName>
        <fullName evidence="2">Uncharacterized protein</fullName>
    </submittedName>
</protein>
<keyword evidence="1" id="KW-0812">Transmembrane</keyword>
<feature type="transmembrane region" description="Helical" evidence="1">
    <location>
        <begin position="320"/>
        <end position="336"/>
    </location>
</feature>